<gene>
    <name evidence="1" type="ORF">C5748_26365</name>
</gene>
<dbReference type="AlphaFoldDB" id="A0A2S9IJ61"/>
<accession>A0A2S9IJ61</accession>
<dbReference type="Proteomes" id="UP000239434">
    <property type="component" value="Unassembled WGS sequence"/>
</dbReference>
<name>A0A2S9IJ61_9HYPH</name>
<evidence type="ECO:0000313" key="1">
    <source>
        <dbReference type="EMBL" id="PRD40555.1"/>
    </source>
</evidence>
<sequence>MSKAEVKCDCSGTLLPIAGISSPSIRSIHDLLDGAFQPKSTCRQGGARRVVLTPRTSFPTARKCDPRLWRNDKSLLNQGKKLRAARRTAFVVCTRPQFRAPDLVAFSAWGGKWIWPL</sequence>
<comment type="caution">
    <text evidence="1">The sequence shown here is derived from an EMBL/GenBank/DDBJ whole genome shotgun (WGS) entry which is preliminary data.</text>
</comment>
<protein>
    <submittedName>
        <fullName evidence="1">Uncharacterized protein</fullName>
    </submittedName>
</protein>
<reference evidence="1 2" key="1">
    <citation type="submission" date="2018-02" db="EMBL/GenBank/DDBJ databases">
        <title>The draft genome of Phyllobacterium sp. 1N-3.</title>
        <authorList>
            <person name="Liu L."/>
            <person name="Li L."/>
            <person name="Zhang X."/>
            <person name="Wang T."/>
            <person name="Liang L."/>
        </authorList>
    </citation>
    <scope>NUCLEOTIDE SEQUENCE [LARGE SCALE GENOMIC DNA]</scope>
    <source>
        <strain evidence="1 2">1N-3</strain>
    </source>
</reference>
<dbReference type="EMBL" id="PVBR01000041">
    <property type="protein sequence ID" value="PRD40555.1"/>
    <property type="molecule type" value="Genomic_DNA"/>
</dbReference>
<evidence type="ECO:0000313" key="2">
    <source>
        <dbReference type="Proteomes" id="UP000239434"/>
    </source>
</evidence>
<keyword evidence="2" id="KW-1185">Reference proteome</keyword>
<organism evidence="1 2">
    <name type="scientific">Phyllobacterium phragmitis</name>
    <dbReference type="NCBI Taxonomy" id="2670329"/>
    <lineage>
        <taxon>Bacteria</taxon>
        <taxon>Pseudomonadati</taxon>
        <taxon>Pseudomonadota</taxon>
        <taxon>Alphaproteobacteria</taxon>
        <taxon>Hyphomicrobiales</taxon>
        <taxon>Phyllobacteriaceae</taxon>
        <taxon>Phyllobacterium</taxon>
    </lineage>
</organism>
<proteinExistence type="predicted"/>